<proteinExistence type="inferred from homology"/>
<evidence type="ECO:0000313" key="12">
    <source>
        <dbReference type="EMBL" id="AHB99828.1"/>
    </source>
</evidence>
<dbReference type="NCBIfam" id="TIGR00231">
    <property type="entry name" value="small_GTP"/>
    <property type="match status" value="1"/>
</dbReference>
<dbReference type="GO" id="GO:0000917">
    <property type="term" value="P:division septum assembly"/>
    <property type="evidence" value="ECO:0007669"/>
    <property type="project" value="UniProtKB-KW"/>
</dbReference>
<sequence>MNRFIKSATSLKDCINDSKKEVCLIGRSNVGKSTIINGLANAKIAQTSKTPGRTVTMNFYEISNQRIVDLPGYGYARIKKSQKEEISLFLSDYLNHRKNLVAIFLILDLGVITDQDIEIVRLLTTLDVEYYIVFNKIDKYPKSAYINNKEKILDALKVNEDRILLISAKNKQNLNNLMLKIIDVIS</sequence>
<dbReference type="Gene3D" id="3.40.50.300">
    <property type="entry name" value="P-loop containing nucleotide triphosphate hydrolases"/>
    <property type="match status" value="1"/>
</dbReference>
<evidence type="ECO:0000313" key="13">
    <source>
        <dbReference type="Proteomes" id="UP000018735"/>
    </source>
</evidence>
<keyword evidence="4" id="KW-0479">Metal-binding</keyword>
<evidence type="ECO:0000256" key="1">
    <source>
        <dbReference type="ARBA" id="ARBA00001946"/>
    </source>
</evidence>
<comment type="function">
    <text evidence="10">Necessary for normal cell division and for the maintenance of normal septation.</text>
</comment>
<dbReference type="PANTHER" id="PTHR11649">
    <property type="entry name" value="MSS1/TRME-RELATED GTP-BINDING PROTEIN"/>
    <property type="match status" value="1"/>
</dbReference>
<dbReference type="InterPro" id="IPR027417">
    <property type="entry name" value="P-loop_NTPase"/>
</dbReference>
<dbReference type="NCBIfam" id="TIGR03598">
    <property type="entry name" value="GTPase_YsxC"/>
    <property type="match status" value="1"/>
</dbReference>
<dbReference type="GO" id="GO:0005525">
    <property type="term" value="F:GTP binding"/>
    <property type="evidence" value="ECO:0007669"/>
    <property type="project" value="UniProtKB-UniRule"/>
</dbReference>
<dbReference type="GO" id="GO:0046872">
    <property type="term" value="F:metal ion binding"/>
    <property type="evidence" value="ECO:0007669"/>
    <property type="project" value="UniProtKB-KW"/>
</dbReference>
<accession>A0A0F6CL56</accession>
<dbReference type="KEGG" id="mgz:GCW_03225"/>
<dbReference type="RefSeq" id="WP_011884843.1">
    <property type="nucleotide sequence ID" value="NC_023030.2"/>
</dbReference>
<dbReference type="eggNOG" id="COG0218">
    <property type="taxonomic scope" value="Bacteria"/>
</dbReference>
<name>A0A0F6CL56_MYCGL</name>
<evidence type="ECO:0000256" key="10">
    <source>
        <dbReference type="HAMAP-Rule" id="MF_00321"/>
    </source>
</evidence>
<comment type="similarity">
    <text evidence="2 10">Belongs to the TRAFAC class TrmE-Era-EngA-EngB-Septin-like GTPase superfamily. EngB GTPase family.</text>
</comment>
<evidence type="ECO:0000256" key="5">
    <source>
        <dbReference type="ARBA" id="ARBA00022741"/>
    </source>
</evidence>
<dbReference type="InterPro" id="IPR006073">
    <property type="entry name" value="GTP-bd"/>
</dbReference>
<keyword evidence="7 10" id="KW-0342">GTP-binding</keyword>
<dbReference type="Pfam" id="PF01926">
    <property type="entry name" value="MMR_HSR1"/>
    <property type="match status" value="1"/>
</dbReference>
<dbReference type="CDD" id="cd01876">
    <property type="entry name" value="YihA_EngB"/>
    <property type="match status" value="1"/>
</dbReference>
<dbReference type="AlphaFoldDB" id="A0A0F6CL56"/>
<reference evidence="12 13" key="1">
    <citation type="journal article" date="2011" name="PLoS ONE">
        <title>Core proteome of the minimal cell: comparative proteomics of three mollicute species.</title>
        <authorList>
            <person name="Fisunov G.Y."/>
            <person name="Alexeev D.G."/>
            <person name="Bazaleev N.A."/>
            <person name="Ladygina V.G."/>
            <person name="Galyamina M.A."/>
            <person name="Kondratov I.G."/>
            <person name="Zhukova N.A."/>
            <person name="Serebryakova M.V."/>
            <person name="Demina I.A."/>
            <person name="Govorun V.M."/>
        </authorList>
    </citation>
    <scope>NUCLEOTIDE SEQUENCE [LARGE SCALE GENOMIC DNA]</scope>
    <source>
        <strain evidence="12 13">S6</strain>
    </source>
</reference>
<evidence type="ECO:0000256" key="8">
    <source>
        <dbReference type="ARBA" id="ARBA00023210"/>
    </source>
</evidence>
<comment type="cofactor">
    <cofactor evidence="1">
        <name>Mg(2+)</name>
        <dbReference type="ChEBI" id="CHEBI:18420"/>
    </cofactor>
</comment>
<dbReference type="EMBL" id="CP006916">
    <property type="protein sequence ID" value="AHB99828.1"/>
    <property type="molecule type" value="Genomic_DNA"/>
</dbReference>
<evidence type="ECO:0000256" key="9">
    <source>
        <dbReference type="ARBA" id="ARBA00023306"/>
    </source>
</evidence>
<keyword evidence="8 10" id="KW-0717">Septation</keyword>
<feature type="domain" description="EngB-type G" evidence="11">
    <location>
        <begin position="18"/>
        <end position="186"/>
    </location>
</feature>
<keyword evidence="9 10" id="KW-0131">Cell cycle</keyword>
<evidence type="ECO:0000256" key="7">
    <source>
        <dbReference type="ARBA" id="ARBA00023134"/>
    </source>
</evidence>
<dbReference type="InterPro" id="IPR005225">
    <property type="entry name" value="Small_GTP-bd"/>
</dbReference>
<dbReference type="InterPro" id="IPR019987">
    <property type="entry name" value="GTP-bd_ribosome_bio_YsxC"/>
</dbReference>
<dbReference type="HOGENOM" id="CLU_033732_3_2_14"/>
<evidence type="ECO:0000256" key="2">
    <source>
        <dbReference type="ARBA" id="ARBA00009638"/>
    </source>
</evidence>
<keyword evidence="3 10" id="KW-0132">Cell division</keyword>
<dbReference type="PANTHER" id="PTHR11649:SF13">
    <property type="entry name" value="ENGB-TYPE G DOMAIN-CONTAINING PROTEIN"/>
    <property type="match status" value="1"/>
</dbReference>
<dbReference type="SUPFAM" id="SSF52540">
    <property type="entry name" value="P-loop containing nucleoside triphosphate hydrolases"/>
    <property type="match status" value="1"/>
</dbReference>
<protein>
    <recommendedName>
        <fullName evidence="10">Probable GTP-binding protein EngB</fullName>
    </recommendedName>
</protein>
<dbReference type="InterPro" id="IPR030393">
    <property type="entry name" value="G_ENGB_dom"/>
</dbReference>
<dbReference type="HAMAP" id="MF_00321">
    <property type="entry name" value="GTPase_EngB"/>
    <property type="match status" value="1"/>
</dbReference>
<gene>
    <name evidence="12" type="primary">ysxC</name>
    <name evidence="10" type="synonym">engB</name>
    <name evidence="12" type="ORF">GCW_03225</name>
</gene>
<dbReference type="PROSITE" id="PS51706">
    <property type="entry name" value="G_ENGB"/>
    <property type="match status" value="1"/>
</dbReference>
<keyword evidence="5 10" id="KW-0547">Nucleotide-binding</keyword>
<evidence type="ECO:0000256" key="4">
    <source>
        <dbReference type="ARBA" id="ARBA00022723"/>
    </source>
</evidence>
<evidence type="ECO:0000256" key="6">
    <source>
        <dbReference type="ARBA" id="ARBA00022842"/>
    </source>
</evidence>
<evidence type="ECO:0000259" key="11">
    <source>
        <dbReference type="PROSITE" id="PS51706"/>
    </source>
</evidence>
<dbReference type="GO" id="GO:0005829">
    <property type="term" value="C:cytosol"/>
    <property type="evidence" value="ECO:0007669"/>
    <property type="project" value="TreeGrafter"/>
</dbReference>
<dbReference type="Proteomes" id="UP000018735">
    <property type="component" value="Chromosome"/>
</dbReference>
<organism evidence="12 13">
    <name type="scientific">Mycoplasmoides gallisepticum S6</name>
    <dbReference type="NCBI Taxonomy" id="1006581"/>
    <lineage>
        <taxon>Bacteria</taxon>
        <taxon>Bacillati</taxon>
        <taxon>Mycoplasmatota</taxon>
        <taxon>Mycoplasmoidales</taxon>
        <taxon>Mycoplasmoidaceae</taxon>
        <taxon>Mycoplasmoides</taxon>
    </lineage>
</organism>
<evidence type="ECO:0000256" key="3">
    <source>
        <dbReference type="ARBA" id="ARBA00022618"/>
    </source>
</evidence>
<keyword evidence="6" id="KW-0460">Magnesium</keyword>